<proteinExistence type="evidence at transcript level"/>
<sequence length="86" mass="9966">MVGALAWQATVIKEDIFVSWGWRSHGGLFFWPRVLLPRGVPCPCVHWSLRGLRSQLTYTLRIFASNTEIYNKNKHGATATFLRYNR</sequence>
<dbReference type="AlphaFoldDB" id="B6TAZ3"/>
<dbReference type="EMBL" id="EU962158">
    <property type="protein sequence ID" value="ACG34276.1"/>
    <property type="molecule type" value="mRNA"/>
</dbReference>
<reference evidence="1" key="1">
    <citation type="journal article" date="2009" name="Plant Mol. Biol.">
        <title>Insights into corn genes derived from large-scale cDNA sequencing.</title>
        <authorList>
            <person name="Alexandrov N.N."/>
            <person name="Brover V.V."/>
            <person name="Freidin S."/>
            <person name="Troukhan M.E."/>
            <person name="Tatarinova T.V."/>
            <person name="Zhang H."/>
            <person name="Swaller T.J."/>
            <person name="Lu Y.P."/>
            <person name="Bouck J."/>
            <person name="Flavell R.B."/>
            <person name="Feldmann K.A."/>
        </authorList>
    </citation>
    <scope>NUCLEOTIDE SEQUENCE</scope>
</reference>
<organism evidence="1">
    <name type="scientific">Zea mays</name>
    <name type="common">Maize</name>
    <dbReference type="NCBI Taxonomy" id="4577"/>
    <lineage>
        <taxon>Eukaryota</taxon>
        <taxon>Viridiplantae</taxon>
        <taxon>Streptophyta</taxon>
        <taxon>Embryophyta</taxon>
        <taxon>Tracheophyta</taxon>
        <taxon>Spermatophyta</taxon>
        <taxon>Magnoliopsida</taxon>
        <taxon>Liliopsida</taxon>
        <taxon>Poales</taxon>
        <taxon>Poaceae</taxon>
        <taxon>PACMAD clade</taxon>
        <taxon>Panicoideae</taxon>
        <taxon>Andropogonodae</taxon>
        <taxon>Andropogoneae</taxon>
        <taxon>Tripsacinae</taxon>
        <taxon>Zea</taxon>
    </lineage>
</organism>
<protein>
    <submittedName>
        <fullName evidence="1">Uncharacterized protein</fullName>
    </submittedName>
</protein>
<evidence type="ECO:0000313" key="1">
    <source>
        <dbReference type="EMBL" id="ACG34276.1"/>
    </source>
</evidence>
<name>B6TAZ3_MAIZE</name>
<accession>B6TAZ3</accession>